<keyword evidence="6" id="KW-0378">Hydrolase</keyword>
<organism evidence="25 26">
    <name type="scientific">Pantherophis guttatus</name>
    <name type="common">Corn snake</name>
    <name type="synonym">Elaphe guttata</name>
    <dbReference type="NCBI Taxonomy" id="94885"/>
    <lineage>
        <taxon>Eukaryota</taxon>
        <taxon>Metazoa</taxon>
        <taxon>Chordata</taxon>
        <taxon>Craniata</taxon>
        <taxon>Vertebrata</taxon>
        <taxon>Euteleostomi</taxon>
        <taxon>Lepidosauria</taxon>
        <taxon>Squamata</taxon>
        <taxon>Bifurcata</taxon>
        <taxon>Unidentata</taxon>
        <taxon>Episquamata</taxon>
        <taxon>Toxicofera</taxon>
        <taxon>Serpentes</taxon>
        <taxon>Colubroidea</taxon>
        <taxon>Colubridae</taxon>
        <taxon>Colubrinae</taxon>
        <taxon>Pantherophis</taxon>
    </lineage>
</organism>
<evidence type="ECO:0000256" key="9">
    <source>
        <dbReference type="ARBA" id="ARBA00023098"/>
    </source>
</evidence>
<evidence type="ECO:0000256" key="17">
    <source>
        <dbReference type="ARBA" id="ARBA00048699"/>
    </source>
</evidence>
<comment type="catalytic activity">
    <reaction evidence="17">
        <text>1-hexadecanoyl-2-(9Z-octadecenoyl)-sn-glycero-3-phosphocholine + H2O = 1-hexadecanoyl-sn-glycero-3-phosphocholine + (9Z)-octadecenoate + H(+)</text>
        <dbReference type="Rhea" id="RHEA:38779"/>
        <dbReference type="ChEBI" id="CHEBI:15377"/>
        <dbReference type="ChEBI" id="CHEBI:15378"/>
        <dbReference type="ChEBI" id="CHEBI:30823"/>
        <dbReference type="ChEBI" id="CHEBI:72998"/>
        <dbReference type="ChEBI" id="CHEBI:73001"/>
    </reaction>
    <physiologicalReaction direction="left-to-right" evidence="17">
        <dbReference type="Rhea" id="RHEA:38780"/>
    </physiologicalReaction>
</comment>
<dbReference type="GO" id="GO:0016042">
    <property type="term" value="P:lipid catabolic process"/>
    <property type="evidence" value="ECO:0007669"/>
    <property type="project" value="UniProtKB-KW"/>
</dbReference>
<keyword evidence="5 23" id="KW-0732">Signal</keyword>
<feature type="active site" evidence="19">
    <location>
        <position position="126"/>
    </location>
</feature>
<evidence type="ECO:0000256" key="20">
    <source>
        <dbReference type="PIRSR" id="PIRSR601211-2"/>
    </source>
</evidence>
<gene>
    <name evidence="26" type="primary">PLA2G1B</name>
</gene>
<evidence type="ECO:0000256" key="15">
    <source>
        <dbReference type="ARBA" id="ARBA00048227"/>
    </source>
</evidence>
<dbReference type="KEGG" id="pgut:117670753"/>
<dbReference type="InterPro" id="IPR001211">
    <property type="entry name" value="PLA2"/>
</dbReference>
<feature type="binding site" evidence="20">
    <location>
        <position position="57"/>
    </location>
    <ligand>
        <name>Ca(2+)</name>
        <dbReference type="ChEBI" id="CHEBI:29108"/>
    </ligand>
</feature>
<evidence type="ECO:0000256" key="4">
    <source>
        <dbReference type="ARBA" id="ARBA00022723"/>
    </source>
</evidence>
<dbReference type="PROSITE" id="PS00119">
    <property type="entry name" value="PA2_ASP"/>
    <property type="match status" value="1"/>
</dbReference>
<keyword evidence="3 23" id="KW-0964">Secreted</keyword>
<keyword evidence="25" id="KW-1185">Reference proteome</keyword>
<comment type="catalytic activity">
    <reaction evidence="14">
        <text>N-hexadecanoyl-1,2-di-(9Z-octadecenoyl)-sn-glycero-3-phosphoethanolamine + H2O = N-hexadecanoyl-1-(9Z-octadecenoyl)-sn-glycero-3-phosphoethanolamine + (9Z)-octadecenoate + H(+)</text>
        <dbReference type="Rhea" id="RHEA:45424"/>
        <dbReference type="ChEBI" id="CHEBI:15377"/>
        <dbReference type="ChEBI" id="CHEBI:15378"/>
        <dbReference type="ChEBI" id="CHEBI:30823"/>
        <dbReference type="ChEBI" id="CHEBI:78097"/>
        <dbReference type="ChEBI" id="CHEBI:85217"/>
    </reaction>
    <physiologicalReaction direction="left-to-right" evidence="14">
        <dbReference type="Rhea" id="RHEA:45425"/>
    </physiologicalReaction>
</comment>
<dbReference type="Proteomes" id="UP001652622">
    <property type="component" value="Unplaced"/>
</dbReference>
<dbReference type="GO" id="GO:0048146">
    <property type="term" value="P:positive regulation of fibroblast proliferation"/>
    <property type="evidence" value="ECO:0007669"/>
    <property type="project" value="TreeGrafter"/>
</dbReference>
<feature type="domain" description="Phospholipase A2-like central" evidence="24">
    <location>
        <begin position="28"/>
        <end position="152"/>
    </location>
</feature>
<keyword evidence="7 20" id="KW-0106">Calcium</keyword>
<proteinExistence type="inferred from homology"/>
<evidence type="ECO:0000256" key="7">
    <source>
        <dbReference type="ARBA" id="ARBA00022837"/>
    </source>
</evidence>
<feature type="binding site" evidence="20">
    <location>
        <position position="76"/>
    </location>
    <ligand>
        <name>Ca(2+)</name>
        <dbReference type="ChEBI" id="CHEBI:29108"/>
    </ligand>
</feature>
<comment type="catalytic activity">
    <reaction evidence="18">
        <text>1-hexadecanoyl-2-(9Z,12Z-octadecadienoyl)-sn-glycero-3-phosphoethanolamine + H2O = 1-hexadecanoyl-sn-glycero-3-phosphoethanolamine + (9Z,12Z)-octadecadienoate + H(+)</text>
        <dbReference type="Rhea" id="RHEA:40815"/>
        <dbReference type="ChEBI" id="CHEBI:15377"/>
        <dbReference type="ChEBI" id="CHEBI:15378"/>
        <dbReference type="ChEBI" id="CHEBI:30245"/>
        <dbReference type="ChEBI" id="CHEBI:73004"/>
        <dbReference type="ChEBI" id="CHEBI:73008"/>
    </reaction>
    <physiologicalReaction direction="left-to-right" evidence="18">
        <dbReference type="Rhea" id="RHEA:40816"/>
    </physiologicalReaction>
</comment>
<dbReference type="GO" id="GO:0050482">
    <property type="term" value="P:arachidonate secretion"/>
    <property type="evidence" value="ECO:0007669"/>
    <property type="project" value="InterPro"/>
</dbReference>
<evidence type="ECO:0000256" key="6">
    <source>
        <dbReference type="ARBA" id="ARBA00022801"/>
    </source>
</evidence>
<comment type="subcellular location">
    <subcellularLocation>
        <location evidence="1 23">Secreted</location>
    </subcellularLocation>
</comment>
<feature type="disulfide bond" evidence="21">
    <location>
        <begin position="78"/>
        <end position="125"/>
    </location>
</feature>
<accession>A0A6P9CFI4</accession>
<reference evidence="26" key="1">
    <citation type="submission" date="2025-08" db="UniProtKB">
        <authorList>
            <consortium name="RefSeq"/>
        </authorList>
    </citation>
    <scope>IDENTIFICATION</scope>
    <source>
        <tissue evidence="26">Blood</tissue>
    </source>
</reference>
<feature type="disulfide bond" evidence="21">
    <location>
        <begin position="56"/>
        <end position="72"/>
    </location>
</feature>
<feature type="signal peptide" evidence="23">
    <location>
        <begin position="1"/>
        <end position="21"/>
    </location>
</feature>
<evidence type="ECO:0000256" key="5">
    <source>
        <dbReference type="ARBA" id="ARBA00022729"/>
    </source>
</evidence>
<feature type="binding site" evidence="20">
    <location>
        <position position="55"/>
    </location>
    <ligand>
        <name>Ca(2+)</name>
        <dbReference type="ChEBI" id="CHEBI:29108"/>
    </ligand>
</feature>
<evidence type="ECO:0000256" key="1">
    <source>
        <dbReference type="ARBA" id="ARBA00004613"/>
    </source>
</evidence>
<dbReference type="InterPro" id="IPR016090">
    <property type="entry name" value="PLA2-like_dom"/>
</dbReference>
<comment type="catalytic activity">
    <reaction evidence="12">
        <text>N,1-dihexadecanoyl-2-(9Z,12Z-octadecadienoyl)-sn-glycero-3-phosphoethanolamine + H2O = N,1-dihexadecanoyl-sn-glycero-3-phosphoethanolamine + (9Z,12Z)-octadecadienoate + H(+)</text>
        <dbReference type="Rhea" id="RHEA:56424"/>
        <dbReference type="ChEBI" id="CHEBI:15377"/>
        <dbReference type="ChEBI" id="CHEBI:15378"/>
        <dbReference type="ChEBI" id="CHEBI:30245"/>
        <dbReference type="ChEBI" id="CHEBI:85334"/>
        <dbReference type="ChEBI" id="CHEBI:85335"/>
    </reaction>
    <physiologicalReaction direction="left-to-right" evidence="12">
        <dbReference type="Rhea" id="RHEA:56425"/>
    </physiologicalReaction>
</comment>
<dbReference type="Pfam" id="PF00068">
    <property type="entry name" value="Phospholip_A2_1"/>
    <property type="match status" value="1"/>
</dbReference>
<evidence type="ECO:0000256" key="2">
    <source>
        <dbReference type="ARBA" id="ARBA00013278"/>
    </source>
</evidence>
<dbReference type="GO" id="GO:0005543">
    <property type="term" value="F:phospholipid binding"/>
    <property type="evidence" value="ECO:0007669"/>
    <property type="project" value="TreeGrafter"/>
</dbReference>
<dbReference type="CDD" id="cd00125">
    <property type="entry name" value="PLA2c"/>
    <property type="match status" value="1"/>
</dbReference>
<keyword evidence="8" id="KW-0442">Lipid degradation</keyword>
<dbReference type="GO" id="GO:0005102">
    <property type="term" value="F:signaling receptor binding"/>
    <property type="evidence" value="ECO:0007669"/>
    <property type="project" value="UniProtKB-ARBA"/>
</dbReference>
<feature type="chain" id="PRO_5028513152" description="phospholipase A2" evidence="23">
    <location>
        <begin position="22"/>
        <end position="152"/>
    </location>
</feature>
<sequence length="152" mass="16591">MNLAHFLVPAAVCVSLLAASAIPPLPRNLIQFGNMIKCTIPGSRPLLDYADYGCYCGYGGSGTPVDQLDRCCQTHDECYSQVKKHPACQSLLDSPYTKIYSYTCSEGNVTCEDDNDECAAFICDCDRSAATCFAGAPYNEEYKKLDTSIHCK</sequence>
<dbReference type="GO" id="GO:0005576">
    <property type="term" value="C:extracellular region"/>
    <property type="evidence" value="ECO:0007669"/>
    <property type="project" value="UniProtKB-SubCell"/>
</dbReference>
<dbReference type="InterPro" id="IPR033112">
    <property type="entry name" value="PLA2_Asp_AS"/>
</dbReference>
<dbReference type="InterPro" id="IPR033113">
    <property type="entry name" value="PLA2_histidine"/>
</dbReference>
<dbReference type="Gene3D" id="1.20.90.10">
    <property type="entry name" value="Phospholipase A2 domain"/>
    <property type="match status" value="1"/>
</dbReference>
<dbReference type="AlphaFoldDB" id="A0A6P9CFI4"/>
<evidence type="ECO:0000313" key="25">
    <source>
        <dbReference type="Proteomes" id="UP001652622"/>
    </source>
</evidence>
<feature type="disulfide bond" evidence="21">
    <location>
        <begin position="111"/>
        <end position="123"/>
    </location>
</feature>
<dbReference type="PANTHER" id="PTHR11716">
    <property type="entry name" value="PHOSPHOLIPASE A2 FAMILY MEMBER"/>
    <property type="match status" value="1"/>
</dbReference>
<evidence type="ECO:0000256" key="8">
    <source>
        <dbReference type="ARBA" id="ARBA00022963"/>
    </source>
</evidence>
<evidence type="ECO:0000256" key="13">
    <source>
        <dbReference type="ARBA" id="ARBA00048015"/>
    </source>
</evidence>
<evidence type="ECO:0000256" key="16">
    <source>
        <dbReference type="ARBA" id="ARBA00048373"/>
    </source>
</evidence>
<comment type="catalytic activity">
    <reaction evidence="13">
        <text>1-hexadecanoyl-2-(9Z-octadecenoyl)-sn-glycero-3-phospho-(1'-sn-glycerol) + H2O = 1-hexadecanoyl-sn-glycero-3-phospho-(1'-sn-glycerol) + (9Z)-octadecenoate + H(+)</text>
        <dbReference type="Rhea" id="RHEA:40919"/>
        <dbReference type="ChEBI" id="CHEBI:15377"/>
        <dbReference type="ChEBI" id="CHEBI:15378"/>
        <dbReference type="ChEBI" id="CHEBI:30823"/>
        <dbReference type="ChEBI" id="CHEBI:72841"/>
        <dbReference type="ChEBI" id="CHEBI:75158"/>
    </reaction>
    <physiologicalReaction direction="left-to-right" evidence="13">
        <dbReference type="Rhea" id="RHEA:40920"/>
    </physiologicalReaction>
</comment>
<dbReference type="PROSITE" id="PS00118">
    <property type="entry name" value="PA2_HIS"/>
    <property type="match status" value="1"/>
</dbReference>
<dbReference type="GO" id="GO:0047498">
    <property type="term" value="F:calcium-dependent phospholipase A2 activity"/>
    <property type="evidence" value="ECO:0007669"/>
    <property type="project" value="TreeGrafter"/>
</dbReference>
<keyword evidence="10 21" id="KW-1015">Disulfide bond</keyword>
<evidence type="ECO:0000256" key="11">
    <source>
        <dbReference type="ARBA" id="ARBA00029903"/>
    </source>
</evidence>
<evidence type="ECO:0000259" key="24">
    <source>
        <dbReference type="SMART" id="SM00085"/>
    </source>
</evidence>
<evidence type="ECO:0000256" key="10">
    <source>
        <dbReference type="ARBA" id="ARBA00023157"/>
    </source>
</evidence>
<evidence type="ECO:0000256" key="19">
    <source>
        <dbReference type="PIRSR" id="PIRSR601211-1"/>
    </source>
</evidence>
<dbReference type="SUPFAM" id="SSF48619">
    <property type="entry name" value="Phospholipase A2, PLA2"/>
    <property type="match status" value="1"/>
</dbReference>
<name>A0A6P9CFI4_PANGU</name>
<dbReference type="FunFam" id="1.20.90.10:FF:000011">
    <property type="entry name" value="Phospholipase A(2)"/>
    <property type="match status" value="1"/>
</dbReference>
<evidence type="ECO:0000256" key="3">
    <source>
        <dbReference type="ARBA" id="ARBA00022525"/>
    </source>
</evidence>
<dbReference type="SMART" id="SM00085">
    <property type="entry name" value="PA2c"/>
    <property type="match status" value="1"/>
</dbReference>
<dbReference type="InParanoid" id="A0A6P9CFI4"/>
<evidence type="ECO:0000256" key="12">
    <source>
        <dbReference type="ARBA" id="ARBA00047535"/>
    </source>
</evidence>
<comment type="catalytic activity">
    <reaction evidence="15">
        <text>1,2-dihexadecanoyl-sn-glycero-3-phosphocholine + H2O = 1-hexadecanoyl-sn-glycero-3-phosphocholine + hexadecanoate + H(+)</text>
        <dbReference type="Rhea" id="RHEA:41223"/>
        <dbReference type="ChEBI" id="CHEBI:7896"/>
        <dbReference type="ChEBI" id="CHEBI:15377"/>
        <dbReference type="ChEBI" id="CHEBI:15378"/>
        <dbReference type="ChEBI" id="CHEBI:72998"/>
        <dbReference type="ChEBI" id="CHEBI:72999"/>
    </reaction>
    <physiologicalReaction direction="left-to-right" evidence="15">
        <dbReference type="Rhea" id="RHEA:41224"/>
    </physiologicalReaction>
</comment>
<evidence type="ECO:0000256" key="18">
    <source>
        <dbReference type="ARBA" id="ARBA00049039"/>
    </source>
</evidence>
<dbReference type="PANTHER" id="PTHR11716:SF94">
    <property type="entry name" value="PHOSPHOLIPASE A2"/>
    <property type="match status" value="1"/>
</dbReference>
<comment type="cofactor">
    <cofactor evidence="20">
        <name>Ca(2+)</name>
        <dbReference type="ChEBI" id="CHEBI:29108"/>
    </cofactor>
    <text evidence="20">Binds 1 Ca(2+) ion per subunit.</text>
</comment>
<evidence type="ECO:0000256" key="14">
    <source>
        <dbReference type="ARBA" id="ARBA00048221"/>
    </source>
</evidence>
<evidence type="ECO:0000256" key="22">
    <source>
        <dbReference type="RuleBase" id="RU003654"/>
    </source>
</evidence>
<dbReference type="OrthoDB" id="5841574at2759"/>
<dbReference type="GO" id="GO:0005509">
    <property type="term" value="F:calcium ion binding"/>
    <property type="evidence" value="ECO:0007669"/>
    <property type="project" value="InterPro"/>
</dbReference>
<evidence type="ECO:0000313" key="26">
    <source>
        <dbReference type="RefSeq" id="XP_034282052.1"/>
    </source>
</evidence>
<keyword evidence="9" id="KW-0443">Lipid metabolism</keyword>
<feature type="binding site" evidence="20">
    <location>
        <position position="59"/>
    </location>
    <ligand>
        <name>Ca(2+)</name>
        <dbReference type="ChEBI" id="CHEBI:29108"/>
    </ligand>
</feature>
<dbReference type="GO" id="GO:0006633">
    <property type="term" value="P:fatty acid biosynthetic process"/>
    <property type="evidence" value="ECO:0007669"/>
    <property type="project" value="TreeGrafter"/>
</dbReference>
<dbReference type="EC" id="3.1.1.4" evidence="2"/>
<dbReference type="RefSeq" id="XP_034282052.1">
    <property type="nucleotide sequence ID" value="XM_034426161.2"/>
</dbReference>
<feature type="disulfide bond" evidence="21">
    <location>
        <begin position="71"/>
        <end position="132"/>
    </location>
</feature>
<feature type="disulfide bond" evidence="21">
    <location>
        <begin position="88"/>
        <end position="118"/>
    </location>
</feature>
<dbReference type="GO" id="GO:0006644">
    <property type="term" value="P:phospholipid metabolic process"/>
    <property type="evidence" value="ECO:0007669"/>
    <property type="project" value="InterPro"/>
</dbReference>
<protein>
    <recommendedName>
        <fullName evidence="2">phospholipase A2</fullName>
        <ecNumber evidence="2">3.1.1.4</ecNumber>
    </recommendedName>
    <alternativeName>
        <fullName evidence="11">Phosphatidylcholine 2-acylhydrolase</fullName>
    </alternativeName>
</protein>
<comment type="catalytic activity">
    <reaction evidence="16">
        <text>1-hexadecanoyl-2-(5Z,8Z,11Z,14Z-eicosatetraenoyl)-sn-glycero-3-phosphocholine + H2O = 1-hexadecanoyl-sn-glycero-3-phosphocholine + (5Z,8Z,11Z,14Z)-eicosatetraenoate + H(+)</text>
        <dbReference type="Rhea" id="RHEA:40427"/>
        <dbReference type="ChEBI" id="CHEBI:15377"/>
        <dbReference type="ChEBI" id="CHEBI:15378"/>
        <dbReference type="ChEBI" id="CHEBI:32395"/>
        <dbReference type="ChEBI" id="CHEBI:72998"/>
        <dbReference type="ChEBI" id="CHEBI:73003"/>
    </reaction>
    <physiologicalReaction direction="left-to-right" evidence="16">
        <dbReference type="Rhea" id="RHEA:40428"/>
    </physiologicalReaction>
</comment>
<feature type="active site" evidence="19">
    <location>
        <position position="75"/>
    </location>
</feature>
<keyword evidence="4 20" id="KW-0479">Metal-binding</keyword>
<dbReference type="InterPro" id="IPR036444">
    <property type="entry name" value="PLipase_A2_dom_sf"/>
</dbReference>
<dbReference type="OMA" id="RSEWNPE"/>
<evidence type="ECO:0000256" key="21">
    <source>
        <dbReference type="PIRSR" id="PIRSR601211-3"/>
    </source>
</evidence>
<comment type="similarity">
    <text evidence="22">Belongs to the phospholipase A2 family.</text>
</comment>
<dbReference type="PRINTS" id="PR00389">
    <property type="entry name" value="PHPHLIPASEA2"/>
</dbReference>
<evidence type="ECO:0000256" key="23">
    <source>
        <dbReference type="RuleBase" id="RU361236"/>
    </source>
</evidence>